<evidence type="ECO:0000256" key="7">
    <source>
        <dbReference type="HAMAP-Rule" id="MF_00249"/>
    </source>
</evidence>
<evidence type="ECO:0000256" key="6">
    <source>
        <dbReference type="ARBA" id="ARBA00023186"/>
    </source>
</evidence>
<proteinExistence type="inferred from homology"/>
<keyword evidence="5 7" id="KW-0067">ATP-binding</keyword>
<keyword evidence="10" id="KW-0378">Hydrolase</keyword>
<dbReference type="HAMAP" id="MF_00249">
    <property type="entry name" value="HslU"/>
    <property type="match status" value="1"/>
</dbReference>
<feature type="domain" description="AAA+ ATPase" evidence="8">
    <location>
        <begin position="48"/>
        <end position="331"/>
    </location>
</feature>
<reference evidence="11" key="1">
    <citation type="submission" date="2017-06" db="EMBL/GenBank/DDBJ databases">
        <authorList>
            <person name="Varghese N."/>
            <person name="Submissions S."/>
        </authorList>
    </citation>
    <scope>NUCLEOTIDE SEQUENCE [LARGE SCALE GENOMIC DNA]</scope>
    <source>
        <strain evidence="11">CIP 108523</strain>
    </source>
</reference>
<dbReference type="InterPro" id="IPR004491">
    <property type="entry name" value="HslU"/>
</dbReference>
<feature type="binding site" evidence="7">
    <location>
        <position position="320"/>
    </location>
    <ligand>
        <name>ATP</name>
        <dbReference type="ChEBI" id="CHEBI:30616"/>
    </ligand>
</feature>
<keyword evidence="6 7" id="KW-0143">Chaperone</keyword>
<dbReference type="InterPro" id="IPR019489">
    <property type="entry name" value="Clp_ATPase_C"/>
</dbReference>
<keyword evidence="4 7" id="KW-0547">Nucleotide-binding</keyword>
<dbReference type="AlphaFoldDB" id="A0A239DP97"/>
<comment type="function">
    <text evidence="7">ATPase subunit of a proteasome-like degradation complex; this subunit has chaperone activity. The binding of ATP and its subsequent hydrolysis by HslU are essential for unfolding of protein substrates subsequently hydrolyzed by HslV. HslU recognizes the N-terminal part of its protein substrates and unfolds these before they are guided to HslV for hydrolysis.</text>
</comment>
<dbReference type="InterPro" id="IPR027417">
    <property type="entry name" value="P-loop_NTPase"/>
</dbReference>
<dbReference type="GO" id="GO:0009376">
    <property type="term" value="C:HslUV protease complex"/>
    <property type="evidence" value="ECO:0007669"/>
    <property type="project" value="UniProtKB-UniRule"/>
</dbReference>
<keyword evidence="3 7" id="KW-0963">Cytoplasm</keyword>
<feature type="binding site" evidence="7">
    <location>
        <position position="17"/>
    </location>
    <ligand>
        <name>ATP</name>
        <dbReference type="ChEBI" id="CHEBI:30616"/>
    </ligand>
</feature>
<dbReference type="PANTHER" id="PTHR48102">
    <property type="entry name" value="ATP-DEPENDENT CLP PROTEASE ATP-BINDING SUBUNIT CLPX-LIKE, MITOCHONDRIAL-RELATED"/>
    <property type="match status" value="1"/>
</dbReference>
<dbReference type="CDD" id="cd19498">
    <property type="entry name" value="RecA-like_HslU"/>
    <property type="match status" value="1"/>
</dbReference>
<dbReference type="FunFam" id="3.40.50.300:FF:000220">
    <property type="entry name" value="ATP-dependent protease ATPase subunit HslU"/>
    <property type="match status" value="1"/>
</dbReference>
<feature type="domain" description="Clp ATPase C-terminal" evidence="9">
    <location>
        <begin position="334"/>
        <end position="432"/>
    </location>
</feature>
<dbReference type="SMART" id="SM01086">
    <property type="entry name" value="ClpB_D2-small"/>
    <property type="match status" value="1"/>
</dbReference>
<dbReference type="SUPFAM" id="SSF52540">
    <property type="entry name" value="P-loop containing nucleoside triphosphate hydrolases"/>
    <property type="match status" value="1"/>
</dbReference>
<dbReference type="GO" id="GO:0008233">
    <property type="term" value="F:peptidase activity"/>
    <property type="evidence" value="ECO:0007669"/>
    <property type="project" value="UniProtKB-KW"/>
</dbReference>
<name>A0A239DP97_9PSED</name>
<dbReference type="GO" id="GO:0043335">
    <property type="term" value="P:protein unfolding"/>
    <property type="evidence" value="ECO:0007669"/>
    <property type="project" value="UniProtKB-UniRule"/>
</dbReference>
<dbReference type="NCBIfam" id="NF003544">
    <property type="entry name" value="PRK05201.1"/>
    <property type="match status" value="1"/>
</dbReference>
<evidence type="ECO:0000256" key="4">
    <source>
        <dbReference type="ARBA" id="ARBA00022741"/>
    </source>
</evidence>
<comment type="subunit">
    <text evidence="7">A double ring-shaped homohexamer of HslV is capped on each side by a ring-shaped HslU homohexamer. The assembly of the HslU/HslV complex is dependent on binding of ATP.</text>
</comment>
<dbReference type="SMART" id="SM00382">
    <property type="entry name" value="AAA"/>
    <property type="match status" value="1"/>
</dbReference>
<keyword evidence="10" id="KW-0645">Protease</keyword>
<dbReference type="Gene3D" id="3.40.50.300">
    <property type="entry name" value="P-loop containing nucleotide triphosphate hydrolases"/>
    <property type="match status" value="2"/>
</dbReference>
<feature type="binding site" evidence="7">
    <location>
        <position position="255"/>
    </location>
    <ligand>
        <name>ATP</name>
        <dbReference type="ChEBI" id="CHEBI:30616"/>
    </ligand>
</feature>
<dbReference type="Pfam" id="PF07724">
    <property type="entry name" value="AAA_2"/>
    <property type="match status" value="1"/>
</dbReference>
<dbReference type="InterPro" id="IPR050052">
    <property type="entry name" value="ATP-dep_Clp_protease_ClpX"/>
</dbReference>
<evidence type="ECO:0000313" key="11">
    <source>
        <dbReference type="Proteomes" id="UP000242915"/>
    </source>
</evidence>
<sequence length="446" mass="49753">MSMTPREIVHELNRHIIGQDDAKRAVAIALRNRWRRMQLPAELRAEVTPKNILMIGPTGVGKTEIARRLAKLANAPFLKVEATKFTEVGYVGRDVESIIRDLADAALKMLREQEIIRVRHRAEDAAEDRILDALLPPARTGFQEEAAPSTDSNTRQLFRKRLREGELDDKEIEIEVADSPAGIEIMTPPGMEEMTSQLQNLFSNMGKGKTKSRKLKVKDALKMVRDEEAARLVNEEELKTRALEAVEQHGIVFIDEIDKVAKRGNTGGADVSREGVQRDLLPLIEGCTVNTKLGMVKTDHILFIASGAFHLSKPSDLVPELQGRLPIRVELKALSPEDFERILTEPHASLTEQYAALLNTEGLGIEFLGDGIKRIAEIAWQVNEKTENIGARRLHTLLERLLEEVSFSAGDLAAEHTGKPIQIDAAYVNSHLGDLAEDEDLSRYIL</sequence>
<gene>
    <name evidence="7" type="primary">hslU</name>
    <name evidence="10" type="ORF">SAMN05216255_2374</name>
</gene>
<evidence type="ECO:0000256" key="2">
    <source>
        <dbReference type="ARBA" id="ARBA00009771"/>
    </source>
</evidence>
<dbReference type="EMBL" id="FZOG01000002">
    <property type="protein sequence ID" value="SNS34336.1"/>
    <property type="molecule type" value="Genomic_DNA"/>
</dbReference>
<dbReference type="GO" id="GO:0036402">
    <property type="term" value="F:proteasome-activating activity"/>
    <property type="evidence" value="ECO:0007669"/>
    <property type="project" value="UniProtKB-UniRule"/>
</dbReference>
<comment type="similarity">
    <text evidence="2 7">Belongs to the ClpX chaperone family. HslU subfamily.</text>
</comment>
<evidence type="ECO:0000256" key="5">
    <source>
        <dbReference type="ARBA" id="ARBA00022840"/>
    </source>
</evidence>
<dbReference type="Gene3D" id="1.10.8.10">
    <property type="entry name" value="DNA helicase RuvA subunit, C-terminal domain"/>
    <property type="match status" value="1"/>
</dbReference>
<dbReference type="NCBIfam" id="TIGR00390">
    <property type="entry name" value="hslU"/>
    <property type="match status" value="1"/>
</dbReference>
<dbReference type="PANTHER" id="PTHR48102:SF3">
    <property type="entry name" value="ATP-DEPENDENT PROTEASE ATPASE SUBUNIT HSLU"/>
    <property type="match status" value="1"/>
</dbReference>
<evidence type="ECO:0000259" key="9">
    <source>
        <dbReference type="SMART" id="SM01086"/>
    </source>
</evidence>
<dbReference type="GO" id="GO:0016887">
    <property type="term" value="F:ATP hydrolysis activity"/>
    <property type="evidence" value="ECO:0007669"/>
    <property type="project" value="InterPro"/>
</dbReference>
<organism evidence="10 11">
    <name type="scientific">Pseudomonas segetis</name>
    <dbReference type="NCBI Taxonomy" id="298908"/>
    <lineage>
        <taxon>Bacteria</taxon>
        <taxon>Pseudomonadati</taxon>
        <taxon>Pseudomonadota</taxon>
        <taxon>Gammaproteobacteria</taxon>
        <taxon>Pseudomonadales</taxon>
        <taxon>Pseudomonadaceae</taxon>
        <taxon>Pseudomonas</taxon>
    </lineage>
</organism>
<dbReference type="Gene3D" id="1.10.8.60">
    <property type="match status" value="1"/>
</dbReference>
<dbReference type="Proteomes" id="UP000242915">
    <property type="component" value="Unassembled WGS sequence"/>
</dbReference>
<dbReference type="InterPro" id="IPR003959">
    <property type="entry name" value="ATPase_AAA_core"/>
</dbReference>
<dbReference type="Pfam" id="PF00004">
    <property type="entry name" value="AAA"/>
    <property type="match status" value="1"/>
</dbReference>
<dbReference type="RefSeq" id="WP_010488535.1">
    <property type="nucleotide sequence ID" value="NZ_FZOG01000002.1"/>
</dbReference>
<dbReference type="FunFam" id="1.10.8.10:FF:000028">
    <property type="entry name" value="ATP-dependent protease ATPase subunit HslU"/>
    <property type="match status" value="1"/>
</dbReference>
<dbReference type="FunFam" id="3.40.50.300:FF:000213">
    <property type="entry name" value="ATP-dependent protease ATPase subunit HslU"/>
    <property type="match status" value="1"/>
</dbReference>
<accession>A0A239DP97</accession>
<evidence type="ECO:0000256" key="1">
    <source>
        <dbReference type="ARBA" id="ARBA00004496"/>
    </source>
</evidence>
<evidence type="ECO:0000259" key="8">
    <source>
        <dbReference type="SMART" id="SM00382"/>
    </source>
</evidence>
<keyword evidence="11" id="KW-1185">Reference proteome</keyword>
<dbReference type="GO" id="GO:0005524">
    <property type="term" value="F:ATP binding"/>
    <property type="evidence" value="ECO:0007669"/>
    <property type="project" value="UniProtKB-UniRule"/>
</dbReference>
<evidence type="ECO:0000313" key="10">
    <source>
        <dbReference type="EMBL" id="SNS34336.1"/>
    </source>
</evidence>
<dbReference type="InterPro" id="IPR003593">
    <property type="entry name" value="AAA+_ATPase"/>
</dbReference>
<feature type="binding site" evidence="7">
    <location>
        <begin position="59"/>
        <end position="64"/>
    </location>
    <ligand>
        <name>ATP</name>
        <dbReference type="ChEBI" id="CHEBI:30616"/>
    </ligand>
</feature>
<evidence type="ECO:0000256" key="3">
    <source>
        <dbReference type="ARBA" id="ARBA00022490"/>
    </source>
</evidence>
<comment type="subcellular location">
    <subcellularLocation>
        <location evidence="1 7">Cytoplasm</location>
    </subcellularLocation>
</comment>
<protein>
    <recommendedName>
        <fullName evidence="7">ATP-dependent protease ATPase subunit HslU</fullName>
    </recommendedName>
    <alternativeName>
        <fullName evidence="7">Unfoldase HslU</fullName>
    </alternativeName>
</protein>
<feature type="binding site" evidence="7">
    <location>
        <position position="392"/>
    </location>
    <ligand>
        <name>ATP</name>
        <dbReference type="ChEBI" id="CHEBI:30616"/>
    </ligand>
</feature>